<proteinExistence type="predicted"/>
<evidence type="ECO:0000313" key="2">
    <source>
        <dbReference type="EMBL" id="CEK74794.1"/>
    </source>
</evidence>
<dbReference type="CDD" id="cd00586">
    <property type="entry name" value="4HBT"/>
    <property type="match status" value="1"/>
</dbReference>
<reference evidence="1" key="1">
    <citation type="submission" date="2014-12" db="EMBL/GenBank/DDBJ databases">
        <title>Insight into the proteome of Arion vulgaris.</title>
        <authorList>
            <person name="Aradska J."/>
            <person name="Bulat T."/>
            <person name="Smidak R."/>
            <person name="Sarate P."/>
            <person name="Gangsoo J."/>
            <person name="Sialana F."/>
            <person name="Bilban M."/>
            <person name="Lubec G."/>
        </authorList>
    </citation>
    <scope>NUCLEOTIDE SEQUENCE</scope>
    <source>
        <tissue evidence="1">Skin</tissue>
    </source>
</reference>
<dbReference type="Pfam" id="PF13279">
    <property type="entry name" value="4HBT_2"/>
    <property type="match status" value="1"/>
</dbReference>
<dbReference type="AlphaFoldDB" id="A0A0B7A1V0"/>
<evidence type="ECO:0000313" key="1">
    <source>
        <dbReference type="EMBL" id="CEK74793.1"/>
    </source>
</evidence>
<dbReference type="SUPFAM" id="SSF54637">
    <property type="entry name" value="Thioesterase/thiol ester dehydrase-isomerase"/>
    <property type="match status" value="2"/>
</dbReference>
<gene>
    <name evidence="1" type="primary">ORF92570</name>
    <name evidence="2" type="synonym">ORF92573</name>
</gene>
<sequence>MATQFVNYRLEVDDNKVKAECYFPGIAYDDYGRAGNINPWKVLRMFEAGRAIPFRIGNLLDYIDLISAGNYGSFALGGDYYFDPSLWEVGHGYQYFPYKITIELVSIGQTSFTVRQVLFNTIDHKELASFIGKLVFVDTKTKRPQAFPSWHNIKYSTLQSQDTFKVDVPVTSVPDYAFSRTFVVTASDTDHNGHTNQASYVRFCLDATEAARRHQFLHHFTSDICFYPIVKMSVAYRGETLCGDELTVSLWDIGHNSSNLHFAISRGTTIVFVAAVKFRESAVSKL</sequence>
<name>A0A0B7A1V0_9EUPU</name>
<dbReference type="PANTHER" id="PTHR34487">
    <property type="entry name" value="ACYL-ACP THIOESTERASE"/>
    <property type="match status" value="1"/>
</dbReference>
<dbReference type="PANTHER" id="PTHR34487:SF1">
    <property type="entry name" value="ACYL-ACP THIOESTERASE"/>
    <property type="match status" value="1"/>
</dbReference>
<dbReference type="InterPro" id="IPR029069">
    <property type="entry name" value="HotDog_dom_sf"/>
</dbReference>
<protein>
    <submittedName>
        <fullName evidence="1">Uncharacterized protein</fullName>
    </submittedName>
</protein>
<organism evidence="1">
    <name type="scientific">Arion vulgaris</name>
    <dbReference type="NCBI Taxonomy" id="1028688"/>
    <lineage>
        <taxon>Eukaryota</taxon>
        <taxon>Metazoa</taxon>
        <taxon>Spiralia</taxon>
        <taxon>Lophotrochozoa</taxon>
        <taxon>Mollusca</taxon>
        <taxon>Gastropoda</taxon>
        <taxon>Heterobranchia</taxon>
        <taxon>Euthyneura</taxon>
        <taxon>Panpulmonata</taxon>
        <taxon>Eupulmonata</taxon>
        <taxon>Stylommatophora</taxon>
        <taxon>Helicina</taxon>
        <taxon>Arionoidea</taxon>
        <taxon>Arionidae</taxon>
        <taxon>Arion</taxon>
    </lineage>
</organism>
<dbReference type="Gene3D" id="3.10.129.10">
    <property type="entry name" value="Hotdog Thioesterase"/>
    <property type="match status" value="1"/>
</dbReference>
<dbReference type="EMBL" id="HACG01027928">
    <property type="protein sequence ID" value="CEK74793.1"/>
    <property type="molecule type" value="Transcribed_RNA"/>
</dbReference>
<dbReference type="EMBL" id="HACG01027929">
    <property type="protein sequence ID" value="CEK74794.1"/>
    <property type="molecule type" value="Transcribed_RNA"/>
</dbReference>
<accession>A0A0B7A1V0</accession>